<gene>
    <name evidence="3" type="ORF">JAAARDRAFT_29820</name>
</gene>
<evidence type="ECO:0000256" key="1">
    <source>
        <dbReference type="SAM" id="MobiDB-lite"/>
    </source>
</evidence>
<feature type="compositionally biased region" description="Polar residues" evidence="1">
    <location>
        <begin position="420"/>
        <end position="429"/>
    </location>
</feature>
<dbReference type="GO" id="GO:0003677">
    <property type="term" value="F:DNA binding"/>
    <property type="evidence" value="ECO:0007669"/>
    <property type="project" value="InterPro"/>
</dbReference>
<keyword evidence="4" id="KW-1185">Reference proteome</keyword>
<protein>
    <recommendedName>
        <fullName evidence="2">ARID domain-containing protein</fullName>
    </recommendedName>
</protein>
<feature type="compositionally biased region" description="Basic and acidic residues" evidence="1">
    <location>
        <begin position="667"/>
        <end position="684"/>
    </location>
</feature>
<dbReference type="EMBL" id="KL197710">
    <property type="protein sequence ID" value="KDQ63780.1"/>
    <property type="molecule type" value="Genomic_DNA"/>
</dbReference>
<dbReference type="OrthoDB" id="1938591at2759"/>
<dbReference type="SMART" id="SM01014">
    <property type="entry name" value="ARID"/>
    <property type="match status" value="1"/>
</dbReference>
<dbReference type="PROSITE" id="PS51011">
    <property type="entry name" value="ARID"/>
    <property type="match status" value="1"/>
</dbReference>
<evidence type="ECO:0000259" key="2">
    <source>
        <dbReference type="PROSITE" id="PS51011"/>
    </source>
</evidence>
<dbReference type="InParanoid" id="A0A067QC93"/>
<feature type="compositionally biased region" description="Polar residues" evidence="1">
    <location>
        <begin position="1"/>
        <end position="38"/>
    </location>
</feature>
<feature type="compositionally biased region" description="Low complexity" evidence="1">
    <location>
        <begin position="133"/>
        <end position="142"/>
    </location>
</feature>
<organism evidence="3 4">
    <name type="scientific">Jaapia argillacea MUCL 33604</name>
    <dbReference type="NCBI Taxonomy" id="933084"/>
    <lineage>
        <taxon>Eukaryota</taxon>
        <taxon>Fungi</taxon>
        <taxon>Dikarya</taxon>
        <taxon>Basidiomycota</taxon>
        <taxon>Agaricomycotina</taxon>
        <taxon>Agaricomycetes</taxon>
        <taxon>Agaricomycetidae</taxon>
        <taxon>Jaapiales</taxon>
        <taxon>Jaapiaceae</taxon>
        <taxon>Jaapia</taxon>
    </lineage>
</organism>
<feature type="region of interest" description="Disordered" evidence="1">
    <location>
        <begin position="1"/>
        <end position="39"/>
    </location>
</feature>
<dbReference type="STRING" id="933084.A0A067QC93"/>
<dbReference type="Gene3D" id="1.10.150.60">
    <property type="entry name" value="ARID DNA-binding domain"/>
    <property type="match status" value="1"/>
</dbReference>
<feature type="domain" description="ARID" evidence="2">
    <location>
        <begin position="146"/>
        <end position="293"/>
    </location>
</feature>
<accession>A0A067QC93</accession>
<feature type="region of interest" description="Disordered" evidence="1">
    <location>
        <begin position="662"/>
        <end position="684"/>
    </location>
</feature>
<feature type="compositionally biased region" description="Polar residues" evidence="1">
    <location>
        <begin position="85"/>
        <end position="110"/>
    </location>
</feature>
<name>A0A067QC93_9AGAM</name>
<dbReference type="HOGENOM" id="CLU_014090_0_0_1"/>
<feature type="compositionally biased region" description="Low complexity" evidence="1">
    <location>
        <begin position="308"/>
        <end position="319"/>
    </location>
</feature>
<feature type="region of interest" description="Disordered" evidence="1">
    <location>
        <begin position="85"/>
        <end position="142"/>
    </location>
</feature>
<feature type="compositionally biased region" description="Low complexity" evidence="1">
    <location>
        <begin position="503"/>
        <end position="513"/>
    </location>
</feature>
<proteinExistence type="predicted"/>
<reference evidence="4" key="1">
    <citation type="journal article" date="2014" name="Proc. Natl. Acad. Sci. U.S.A.">
        <title>Extensive sampling of basidiomycete genomes demonstrates inadequacy of the white-rot/brown-rot paradigm for wood decay fungi.</title>
        <authorList>
            <person name="Riley R."/>
            <person name="Salamov A.A."/>
            <person name="Brown D.W."/>
            <person name="Nagy L.G."/>
            <person name="Floudas D."/>
            <person name="Held B.W."/>
            <person name="Levasseur A."/>
            <person name="Lombard V."/>
            <person name="Morin E."/>
            <person name="Otillar R."/>
            <person name="Lindquist E.A."/>
            <person name="Sun H."/>
            <person name="LaButti K.M."/>
            <person name="Schmutz J."/>
            <person name="Jabbour D."/>
            <person name="Luo H."/>
            <person name="Baker S.E."/>
            <person name="Pisabarro A.G."/>
            <person name="Walton J.D."/>
            <person name="Blanchette R.A."/>
            <person name="Henrissat B."/>
            <person name="Martin F."/>
            <person name="Cullen D."/>
            <person name="Hibbett D.S."/>
            <person name="Grigoriev I.V."/>
        </authorList>
    </citation>
    <scope>NUCLEOTIDE SEQUENCE [LARGE SCALE GENOMIC DNA]</scope>
    <source>
        <strain evidence="4">MUCL 33604</strain>
    </source>
</reference>
<feature type="region of interest" description="Disordered" evidence="1">
    <location>
        <begin position="373"/>
        <end position="521"/>
    </location>
</feature>
<evidence type="ECO:0000313" key="3">
    <source>
        <dbReference type="EMBL" id="KDQ63780.1"/>
    </source>
</evidence>
<evidence type="ECO:0000313" key="4">
    <source>
        <dbReference type="Proteomes" id="UP000027265"/>
    </source>
</evidence>
<dbReference type="InterPro" id="IPR001606">
    <property type="entry name" value="ARID_dom"/>
</dbReference>
<dbReference type="SUPFAM" id="SSF46774">
    <property type="entry name" value="ARID-like"/>
    <property type="match status" value="1"/>
</dbReference>
<dbReference type="Proteomes" id="UP000027265">
    <property type="component" value="Unassembled WGS sequence"/>
</dbReference>
<sequence length="1020" mass="111266">MLPQNGSQDMFSHRQQQSMPSSFLPSTPSNPGQESNPYFNLDASQAAKQMAALNAASLARMSNRSAPGGTSASFLGATSNTNFNVLAQQGDPQNDISTTPFNPQAPNHQPNIIPIFTNPAPDHSMSHPPTAPRPQNNQLQNQQNLQARRRGFLTSLATLHIQRNTPLPPALTGVQYPPNYDPGNSQWKSLECPDLGFVRLAGKDIDLFRLWGTVLQAGGLAKVRSHLLISLTVLYENSRHVSPPQVNQQNAWSSLLAHFDLPEHFPSQPAQPVVPVLTQLYITLLAPFDDQYRRNMMNQQQKAMLAAQQAQGPQTPARQVGQMPGPPGMNLQQPPGRPQQPGFPGQAGQIPNGTMPNMNMMGMGMMAQQPGAAVSNPIHIPPAPGAPQFPGAQPMPSQTPHPPSNGHGVPADARPPVLSSMPSSDSLTGGMSGMNPIHPVPQPNGASMVGGPSQSLDMSMSAELDGDAEGKKRKSRESEESDGKRARARTGGSEPPDSFTGLPQNAAAPFAATPMPPRVQPSRRKIEYVPFAREVETYGGRDLNHIEDELVRVSRGRPLRDINEWGNVDIEALTMSIRSRLAVELSYALTTFTLLSTMRGQTPTSGFPIFQCQDLLEETLDLLEDIAFDGVEEEEDFKVPNGDDHIVTHREIVNTVHDEGNQPFISLDKKQGSKGSERGPRQRPGDLILTIMNILRNLSIIPDNQQYLALQTRLFDLVLQVCRATYDKDGGLFDTIRPTSPVLSLADLIIVRKDALNILLNTAGTLQLSASKTPSSREMRNAARAFELMVSFLVDKVEAVTPMGCVMMSGVPLNGNLKPPTTADVALEVFTRLCQPDSNRRVISKSVPQDWLWLLLEALIHRLPLSDVDYQIAMRDQWLSYIEKTIMAIYSVTFMAPPVLKNKIKKNRTLAFGSVMLRVVKKFMLYSAPDVRVFFVVSARRAVEAMKLVDDGADAFDTGSSSAAPVMAFGMGYGEAGEARVELGTGLLGGHQDEVTWGILLQPQLDDVMFSELDSLARVG</sequence>
<dbReference type="InterPro" id="IPR036431">
    <property type="entry name" value="ARID_dom_sf"/>
</dbReference>
<dbReference type="Pfam" id="PF01388">
    <property type="entry name" value="ARID"/>
    <property type="match status" value="1"/>
</dbReference>
<dbReference type="AlphaFoldDB" id="A0A067QC93"/>
<feature type="compositionally biased region" description="Basic and acidic residues" evidence="1">
    <location>
        <begin position="476"/>
        <end position="485"/>
    </location>
</feature>
<feature type="region of interest" description="Disordered" evidence="1">
    <location>
        <begin position="308"/>
        <end position="347"/>
    </location>
</feature>